<accession>A0ACC2PPE8</accession>
<dbReference type="EMBL" id="CM056741">
    <property type="protein sequence ID" value="KAJ8684913.1"/>
    <property type="molecule type" value="Genomic_DNA"/>
</dbReference>
<comment type="caution">
    <text evidence="1">The sequence shown here is derived from an EMBL/GenBank/DDBJ whole genome shotgun (WGS) entry which is preliminary data.</text>
</comment>
<reference evidence="1" key="1">
    <citation type="submission" date="2023-04" db="EMBL/GenBank/DDBJ databases">
        <title>A chromosome-level genome assembly of the parasitoid wasp Eretmocerus hayati.</title>
        <authorList>
            <person name="Zhong Y."/>
            <person name="Liu S."/>
            <person name="Liu Y."/>
        </authorList>
    </citation>
    <scope>NUCLEOTIDE SEQUENCE</scope>
    <source>
        <strain evidence="1">ZJU_SS_LIU_2023</strain>
    </source>
</reference>
<proteinExistence type="predicted"/>
<evidence type="ECO:0000313" key="1">
    <source>
        <dbReference type="EMBL" id="KAJ8684913.1"/>
    </source>
</evidence>
<organism evidence="1 2">
    <name type="scientific">Eretmocerus hayati</name>
    <dbReference type="NCBI Taxonomy" id="131215"/>
    <lineage>
        <taxon>Eukaryota</taxon>
        <taxon>Metazoa</taxon>
        <taxon>Ecdysozoa</taxon>
        <taxon>Arthropoda</taxon>
        <taxon>Hexapoda</taxon>
        <taxon>Insecta</taxon>
        <taxon>Pterygota</taxon>
        <taxon>Neoptera</taxon>
        <taxon>Endopterygota</taxon>
        <taxon>Hymenoptera</taxon>
        <taxon>Apocrita</taxon>
        <taxon>Proctotrupomorpha</taxon>
        <taxon>Chalcidoidea</taxon>
        <taxon>Aphelinidae</taxon>
        <taxon>Aphelininae</taxon>
        <taxon>Eretmocerus</taxon>
    </lineage>
</organism>
<gene>
    <name evidence="1" type="ORF">QAD02_020706</name>
</gene>
<protein>
    <submittedName>
        <fullName evidence="1">Uncharacterized protein</fullName>
    </submittedName>
</protein>
<keyword evidence="2" id="KW-1185">Reference proteome</keyword>
<sequence length="176" mass="18053">MLGRIEISLDDIIKQNGSNCNANQKNKRQGGGGGAKGKAAEKPAGKATGKPMRGGGEIGLTAVKMPGGGVNCGRNVGGISRNRPNFGGGRSMPSQKREAFLGSAKRRFGSSSEATKLIVSNLDFGVTVSDIVELFGEFGDLKSAGVYKLISPPCKCTTSSCVSTTTISAAAPPNFL</sequence>
<evidence type="ECO:0000313" key="2">
    <source>
        <dbReference type="Proteomes" id="UP001239111"/>
    </source>
</evidence>
<dbReference type="Proteomes" id="UP001239111">
    <property type="component" value="Chromosome 1"/>
</dbReference>
<name>A0ACC2PPE8_9HYME</name>